<dbReference type="InterPro" id="IPR003770">
    <property type="entry name" value="MLTG-like"/>
</dbReference>
<reference evidence="8 9" key="1">
    <citation type="journal article" date="2016" name="Environ. Microbiol.">
        <title>Genomic resolution of a cold subsurface aquifer community provides metabolic insights for novel microbes adapted to high CO concentrations.</title>
        <authorList>
            <person name="Probst A.J."/>
            <person name="Castelle C.J."/>
            <person name="Singh A."/>
            <person name="Brown C.T."/>
            <person name="Anantharaman K."/>
            <person name="Sharon I."/>
            <person name="Hug L.A."/>
            <person name="Burstein D."/>
            <person name="Emerson J.B."/>
            <person name="Thomas B.C."/>
            <person name="Banfield J.F."/>
        </authorList>
    </citation>
    <scope>NUCLEOTIDE SEQUENCE [LARGE SCALE GENOMIC DNA]</scope>
    <source>
        <strain evidence="8">CG1_02_37_44</strain>
    </source>
</reference>
<accession>A0A1J4T9J9</accession>
<dbReference type="Pfam" id="PF02618">
    <property type="entry name" value="YceG"/>
    <property type="match status" value="1"/>
</dbReference>
<proteinExistence type="inferred from homology"/>
<evidence type="ECO:0000256" key="1">
    <source>
        <dbReference type="ARBA" id="ARBA00022475"/>
    </source>
</evidence>
<dbReference type="GO" id="GO:0071555">
    <property type="term" value="P:cell wall organization"/>
    <property type="evidence" value="ECO:0007669"/>
    <property type="project" value="UniProtKB-KW"/>
</dbReference>
<dbReference type="PANTHER" id="PTHR30518:SF2">
    <property type="entry name" value="ENDOLYTIC MUREIN TRANSGLYCOSYLASE"/>
    <property type="match status" value="1"/>
</dbReference>
<feature type="site" description="Important for catalytic activity" evidence="7">
    <location>
        <position position="226"/>
    </location>
</feature>
<keyword evidence="2 7" id="KW-0812">Transmembrane</keyword>
<evidence type="ECO:0000313" key="8">
    <source>
        <dbReference type="EMBL" id="OIO06895.1"/>
    </source>
</evidence>
<keyword evidence="3 7" id="KW-1133">Transmembrane helix</keyword>
<evidence type="ECO:0000256" key="5">
    <source>
        <dbReference type="ARBA" id="ARBA00023239"/>
    </source>
</evidence>
<keyword evidence="1 7" id="KW-1003">Cell membrane</keyword>
<gene>
    <name evidence="7" type="primary">mltG</name>
    <name evidence="8" type="ORF">AUJ27_03375</name>
</gene>
<dbReference type="STRING" id="1805146.AUJ27_03375"/>
<evidence type="ECO:0000256" key="2">
    <source>
        <dbReference type="ARBA" id="ARBA00022692"/>
    </source>
</evidence>
<keyword evidence="6 7" id="KW-0961">Cell wall biogenesis/degradation</keyword>
<dbReference type="CDD" id="cd08010">
    <property type="entry name" value="MltG_like"/>
    <property type="match status" value="1"/>
</dbReference>
<comment type="similarity">
    <text evidence="7">Belongs to the transglycosylase MltG family.</text>
</comment>
<sequence>MPKKIIIILPLIFVIFILLYYWHGLNTPFVASGESKNFIINKGEGVKLIAKNLREADLIKSNLIFELYVWLNNKQAEFKAGEYILNTSLNIKEIAEILTRGFAVNKDIRLNMPEGLTITEINERIKKSGFKFGDDFINLADKSIGNWKLSATKPDFLNDAPDNADLEGFLFPDTYLFFNDATAEDVIDKMLQNFELKVTEDMRRDIKTQGKSIYEIIIMASIIQKEANIDETGKGGNEEAGIISGIFWDRLKFGQALQSDATLSYIFTDKNPQHTLEETQIDSPYNTYKYKGLPLGPIGNPGLEAIKAAIYPVKTEYNYFLNKLDSGAAVFSQTYEEHLRNKAKYLK</sequence>
<dbReference type="EMBL" id="MNUU01000065">
    <property type="protein sequence ID" value="OIO06895.1"/>
    <property type="molecule type" value="Genomic_DNA"/>
</dbReference>
<evidence type="ECO:0000256" key="7">
    <source>
        <dbReference type="HAMAP-Rule" id="MF_02065"/>
    </source>
</evidence>
<dbReference type="NCBIfam" id="TIGR00247">
    <property type="entry name" value="endolytic transglycosylase MltG"/>
    <property type="match status" value="1"/>
</dbReference>
<name>A0A1J4T9J9_9BACT</name>
<dbReference type="Proteomes" id="UP000183192">
    <property type="component" value="Unassembled WGS sequence"/>
</dbReference>
<protein>
    <recommendedName>
        <fullName evidence="7">Endolytic murein transglycosylase</fullName>
        <ecNumber evidence="7">4.2.2.29</ecNumber>
    </recommendedName>
    <alternativeName>
        <fullName evidence="7">Peptidoglycan lytic transglycosylase</fullName>
    </alternativeName>
    <alternativeName>
        <fullName evidence="7">Peptidoglycan polymerization terminase</fullName>
    </alternativeName>
</protein>
<dbReference type="GO" id="GO:0005886">
    <property type="term" value="C:plasma membrane"/>
    <property type="evidence" value="ECO:0007669"/>
    <property type="project" value="UniProtKB-SubCell"/>
</dbReference>
<dbReference type="AlphaFoldDB" id="A0A1J4T9J9"/>
<evidence type="ECO:0000313" key="9">
    <source>
        <dbReference type="Proteomes" id="UP000183192"/>
    </source>
</evidence>
<comment type="caution">
    <text evidence="8">The sequence shown here is derived from an EMBL/GenBank/DDBJ whole genome shotgun (WGS) entry which is preliminary data.</text>
</comment>
<dbReference type="GO" id="GO:0009252">
    <property type="term" value="P:peptidoglycan biosynthetic process"/>
    <property type="evidence" value="ECO:0007669"/>
    <property type="project" value="UniProtKB-UniRule"/>
</dbReference>
<evidence type="ECO:0000256" key="6">
    <source>
        <dbReference type="ARBA" id="ARBA00023316"/>
    </source>
</evidence>
<comment type="catalytic activity">
    <reaction evidence="7">
        <text>a peptidoglycan chain = a peptidoglycan chain with N-acetyl-1,6-anhydromuramyl-[peptide] at the reducing end + a peptidoglycan chain with N-acetylglucosamine at the non-reducing end.</text>
        <dbReference type="EC" id="4.2.2.29"/>
    </reaction>
</comment>
<evidence type="ECO:0000256" key="4">
    <source>
        <dbReference type="ARBA" id="ARBA00023136"/>
    </source>
</evidence>
<dbReference type="PANTHER" id="PTHR30518">
    <property type="entry name" value="ENDOLYTIC MUREIN TRANSGLYCOSYLASE"/>
    <property type="match status" value="1"/>
</dbReference>
<dbReference type="GO" id="GO:0008932">
    <property type="term" value="F:lytic endotransglycosylase activity"/>
    <property type="evidence" value="ECO:0007669"/>
    <property type="project" value="UniProtKB-UniRule"/>
</dbReference>
<dbReference type="Gene3D" id="3.30.1490.480">
    <property type="entry name" value="Endolytic murein transglycosylase"/>
    <property type="match status" value="1"/>
</dbReference>
<feature type="transmembrane region" description="Helical" evidence="7">
    <location>
        <begin position="5"/>
        <end position="22"/>
    </location>
</feature>
<keyword evidence="4 7" id="KW-0472">Membrane</keyword>
<dbReference type="Gene3D" id="3.30.160.60">
    <property type="entry name" value="Classic Zinc Finger"/>
    <property type="match status" value="1"/>
</dbReference>
<dbReference type="HAMAP" id="MF_02065">
    <property type="entry name" value="MltG"/>
    <property type="match status" value="1"/>
</dbReference>
<organism evidence="8 9">
    <name type="scientific">Candidatus Falkowbacteria bacterium CG1_02_37_44</name>
    <dbReference type="NCBI Taxonomy" id="1805146"/>
    <lineage>
        <taxon>Bacteria</taxon>
        <taxon>Candidatus Falkowiibacteriota</taxon>
    </lineage>
</organism>
<evidence type="ECO:0000256" key="3">
    <source>
        <dbReference type="ARBA" id="ARBA00022989"/>
    </source>
</evidence>
<comment type="subcellular location">
    <subcellularLocation>
        <location evidence="7">Cell membrane</location>
        <topology evidence="7">Single-pass membrane protein</topology>
    </subcellularLocation>
</comment>
<dbReference type="EC" id="4.2.2.29" evidence="7"/>
<keyword evidence="5 7" id="KW-0456">Lyase</keyword>
<comment type="function">
    <text evidence="7">Functions as a peptidoglycan terminase that cleaves nascent peptidoglycan strands endolytically to terminate their elongation.</text>
</comment>